<dbReference type="PANTHER" id="PTHR30204:SF96">
    <property type="entry name" value="CHROMOSOME-ANCHORING PROTEIN RACA"/>
    <property type="match status" value="1"/>
</dbReference>
<dbReference type="InterPro" id="IPR009061">
    <property type="entry name" value="DNA-bd_dom_put_sf"/>
</dbReference>
<evidence type="ECO:0000256" key="2">
    <source>
        <dbReference type="SAM" id="Coils"/>
    </source>
</evidence>
<dbReference type="Pfam" id="PF13411">
    <property type="entry name" value="MerR_1"/>
    <property type="match status" value="1"/>
</dbReference>
<proteinExistence type="predicted"/>
<dbReference type="CDD" id="cd01106">
    <property type="entry name" value="HTH_TipAL-Mta"/>
    <property type="match status" value="1"/>
</dbReference>
<keyword evidence="5" id="KW-1185">Reference proteome</keyword>
<dbReference type="InterPro" id="IPR000551">
    <property type="entry name" value="MerR-type_HTH_dom"/>
</dbReference>
<dbReference type="SMART" id="SM00422">
    <property type="entry name" value="HTH_MERR"/>
    <property type="match status" value="1"/>
</dbReference>
<feature type="coiled-coil region" evidence="2">
    <location>
        <begin position="83"/>
        <end position="110"/>
    </location>
</feature>
<dbReference type="RefSeq" id="WP_390250201.1">
    <property type="nucleotide sequence ID" value="NZ_JBHSDT010000004.1"/>
</dbReference>
<name>A0ABV8WV99_9BACI</name>
<protein>
    <submittedName>
        <fullName evidence="4">MerR family transcriptional regulator</fullName>
    </submittedName>
</protein>
<evidence type="ECO:0000313" key="4">
    <source>
        <dbReference type="EMBL" id="MFC4402526.1"/>
    </source>
</evidence>
<evidence type="ECO:0000313" key="5">
    <source>
        <dbReference type="Proteomes" id="UP001595882"/>
    </source>
</evidence>
<dbReference type="PROSITE" id="PS00552">
    <property type="entry name" value="HTH_MERR_1"/>
    <property type="match status" value="1"/>
</dbReference>
<sequence length="253" mass="29159">MNDKKEFSIGEFSKRTGISIRNLRYYDEIGLLAPEKHPSSGHRVYKHQDIITLQKVLSLKFLGYSLEAIQQLLHQSSFSVDLNETLAHHLNALEEEKAKIEKSMNAIRRVISLLNVEGEVDSNLLFSLINGLPAEHMQKNWLEHHDLTDVAEGLSQKTAEENMKLDHLFVQVTKKAKQLYGKPIADREVQTMVETYVEATYAFLGDDLIQLITNVNLEEQELQELNDMTPSPFTEDEQKWLVKAIDYYMEKAR</sequence>
<dbReference type="PANTHER" id="PTHR30204">
    <property type="entry name" value="REDOX-CYCLING DRUG-SENSING TRANSCRIPTIONAL ACTIVATOR SOXR"/>
    <property type="match status" value="1"/>
</dbReference>
<dbReference type="PRINTS" id="PR00040">
    <property type="entry name" value="HTHMERR"/>
</dbReference>
<comment type="caution">
    <text evidence="4">The sequence shown here is derived from an EMBL/GenBank/DDBJ whole genome shotgun (WGS) entry which is preliminary data.</text>
</comment>
<reference evidence="5" key="1">
    <citation type="journal article" date="2019" name="Int. J. Syst. Evol. Microbiol.">
        <title>The Global Catalogue of Microorganisms (GCM) 10K type strain sequencing project: providing services to taxonomists for standard genome sequencing and annotation.</title>
        <authorList>
            <consortium name="The Broad Institute Genomics Platform"/>
            <consortium name="The Broad Institute Genome Sequencing Center for Infectious Disease"/>
            <person name="Wu L."/>
            <person name="Ma J."/>
        </authorList>
    </citation>
    <scope>NUCLEOTIDE SEQUENCE [LARGE SCALE GENOMIC DNA]</scope>
    <source>
        <strain evidence="5">CCUG 37865</strain>
    </source>
</reference>
<dbReference type="EMBL" id="JBHSDT010000004">
    <property type="protein sequence ID" value="MFC4402526.1"/>
    <property type="molecule type" value="Genomic_DNA"/>
</dbReference>
<dbReference type="SUPFAM" id="SSF46955">
    <property type="entry name" value="Putative DNA-binding domain"/>
    <property type="match status" value="1"/>
</dbReference>
<accession>A0ABV8WV99</accession>
<evidence type="ECO:0000259" key="3">
    <source>
        <dbReference type="PROSITE" id="PS50937"/>
    </source>
</evidence>
<dbReference type="PROSITE" id="PS50937">
    <property type="entry name" value="HTH_MERR_2"/>
    <property type="match status" value="1"/>
</dbReference>
<organism evidence="4 5">
    <name type="scientific">Gracilibacillus xinjiangensis</name>
    <dbReference type="NCBI Taxonomy" id="1193282"/>
    <lineage>
        <taxon>Bacteria</taxon>
        <taxon>Bacillati</taxon>
        <taxon>Bacillota</taxon>
        <taxon>Bacilli</taxon>
        <taxon>Bacillales</taxon>
        <taxon>Bacillaceae</taxon>
        <taxon>Gracilibacillus</taxon>
    </lineage>
</organism>
<feature type="domain" description="HTH merR-type" evidence="3">
    <location>
        <begin position="6"/>
        <end position="75"/>
    </location>
</feature>
<keyword evidence="1" id="KW-0238">DNA-binding</keyword>
<dbReference type="InterPro" id="IPR047057">
    <property type="entry name" value="MerR_fam"/>
</dbReference>
<evidence type="ECO:0000256" key="1">
    <source>
        <dbReference type="ARBA" id="ARBA00023125"/>
    </source>
</evidence>
<dbReference type="Proteomes" id="UP001595882">
    <property type="component" value="Unassembled WGS sequence"/>
</dbReference>
<dbReference type="Gene3D" id="1.10.1660.10">
    <property type="match status" value="1"/>
</dbReference>
<keyword evidence="2" id="KW-0175">Coiled coil</keyword>
<gene>
    <name evidence="4" type="ORF">ACFOY7_05520</name>
</gene>